<dbReference type="AlphaFoldDB" id="A0A2S7KIM2"/>
<gene>
    <name evidence="1" type="ORF">B0A70_02210</name>
</gene>
<keyword evidence="2" id="KW-1185">Reference proteome</keyword>
<evidence type="ECO:0000313" key="1">
    <source>
        <dbReference type="EMBL" id="PQA97498.1"/>
    </source>
</evidence>
<sequence length="60" mass="6723">MTLIFQENLQTFLLPDKPLLLPVPLKPDLSESVPIGSCFRLKCDISGKELIVFIFSDKCA</sequence>
<organism evidence="1 2">
    <name type="scientific">Chryseobacterium piscicola</name>
    <dbReference type="NCBI Taxonomy" id="551459"/>
    <lineage>
        <taxon>Bacteria</taxon>
        <taxon>Pseudomonadati</taxon>
        <taxon>Bacteroidota</taxon>
        <taxon>Flavobacteriia</taxon>
        <taxon>Flavobacteriales</taxon>
        <taxon>Weeksellaceae</taxon>
        <taxon>Chryseobacterium group</taxon>
        <taxon>Chryseobacterium</taxon>
    </lineage>
</organism>
<comment type="caution">
    <text evidence="1">The sequence shown here is derived from an EMBL/GenBank/DDBJ whole genome shotgun (WGS) entry which is preliminary data.</text>
</comment>
<proteinExistence type="predicted"/>
<dbReference type="EMBL" id="MUGO01000002">
    <property type="protein sequence ID" value="PQA97498.1"/>
    <property type="molecule type" value="Genomic_DNA"/>
</dbReference>
<accession>A0A2S7KIM2</accession>
<dbReference type="Proteomes" id="UP000238314">
    <property type="component" value="Unassembled WGS sequence"/>
</dbReference>
<reference evidence="1 2" key="1">
    <citation type="submission" date="2016-11" db="EMBL/GenBank/DDBJ databases">
        <title>Whole genomes of Flavobacteriaceae.</title>
        <authorList>
            <person name="Stine C."/>
            <person name="Li C."/>
            <person name="Tadesse D."/>
        </authorList>
    </citation>
    <scope>NUCLEOTIDE SEQUENCE [LARGE SCALE GENOMIC DNA]</scope>
    <source>
        <strain evidence="1 2">DSM 21068</strain>
    </source>
</reference>
<name>A0A2S7KIM2_9FLAO</name>
<protein>
    <submittedName>
        <fullName evidence="1">Uncharacterized protein</fullName>
    </submittedName>
</protein>
<evidence type="ECO:0000313" key="2">
    <source>
        <dbReference type="Proteomes" id="UP000238314"/>
    </source>
</evidence>